<proteinExistence type="predicted"/>
<evidence type="ECO:0000313" key="1">
    <source>
        <dbReference type="EMBL" id="DAE03071.1"/>
    </source>
</evidence>
<organism evidence="1">
    <name type="scientific">Siphoviridae sp. ct2QJ10</name>
    <dbReference type="NCBI Taxonomy" id="2825315"/>
    <lineage>
        <taxon>Viruses</taxon>
        <taxon>Duplodnaviria</taxon>
        <taxon>Heunggongvirae</taxon>
        <taxon>Uroviricota</taxon>
        <taxon>Caudoviricetes</taxon>
    </lineage>
</organism>
<protein>
    <submittedName>
        <fullName evidence="1">Uncharacterized protein</fullName>
    </submittedName>
</protein>
<name>A0A8S5P7F0_9CAUD</name>
<reference evidence="1" key="1">
    <citation type="journal article" date="2021" name="Proc. Natl. Acad. Sci. U.S.A.">
        <title>A Catalog of Tens of Thousands of Viruses from Human Metagenomes Reveals Hidden Associations with Chronic Diseases.</title>
        <authorList>
            <person name="Tisza M.J."/>
            <person name="Buck C.B."/>
        </authorList>
    </citation>
    <scope>NUCLEOTIDE SEQUENCE</scope>
    <source>
        <strain evidence="1">Ct2QJ10</strain>
    </source>
</reference>
<sequence>MASLETSHWQKQKHSRNKENSRCLFWYREFF</sequence>
<accession>A0A8S5P7F0</accession>
<dbReference type="EMBL" id="BK015358">
    <property type="protein sequence ID" value="DAE03071.1"/>
    <property type="molecule type" value="Genomic_DNA"/>
</dbReference>